<dbReference type="AlphaFoldDB" id="A0A2Z2N0I8"/>
<organism evidence="1 2">
    <name type="scientific">Thermococcus radiotolerans</name>
    <dbReference type="NCBI Taxonomy" id="187880"/>
    <lineage>
        <taxon>Archaea</taxon>
        <taxon>Methanobacteriati</taxon>
        <taxon>Methanobacteriota</taxon>
        <taxon>Thermococci</taxon>
        <taxon>Thermococcales</taxon>
        <taxon>Thermococcaceae</taxon>
        <taxon>Thermococcus</taxon>
    </lineage>
</organism>
<dbReference type="InterPro" id="IPR021583">
    <property type="entry name" value="DUF3213"/>
</dbReference>
<dbReference type="GeneID" id="33328775"/>
<dbReference type="EMBL" id="CP015106">
    <property type="protein sequence ID" value="ASJ15064.1"/>
    <property type="molecule type" value="Genomic_DNA"/>
</dbReference>
<name>A0A2Z2N0I8_9EURY</name>
<sequence>MTVRPEKRLTKLVLRFGSIDWERAMGKQYELLKDERVWRAFINGYAKNGFVVFDEEALPREELLEKLSELKPEIKREETVTVGELIESSYSWNNLLGRMES</sequence>
<proteinExistence type="predicted"/>
<evidence type="ECO:0000313" key="2">
    <source>
        <dbReference type="Proteomes" id="UP000250085"/>
    </source>
</evidence>
<accession>A0A2Z2N0I8</accession>
<evidence type="ECO:0000313" key="1">
    <source>
        <dbReference type="EMBL" id="ASJ15064.1"/>
    </source>
</evidence>
<dbReference type="RefSeq" id="WP_088867117.1">
    <property type="nucleotide sequence ID" value="NZ_CP015106.1"/>
</dbReference>
<evidence type="ECO:0008006" key="3">
    <source>
        <dbReference type="Google" id="ProtNLM"/>
    </source>
</evidence>
<keyword evidence="2" id="KW-1185">Reference proteome</keyword>
<dbReference type="Proteomes" id="UP000250085">
    <property type="component" value="Chromosome"/>
</dbReference>
<protein>
    <recommendedName>
        <fullName evidence="3">DUF3213 domain-containing protein</fullName>
    </recommendedName>
</protein>
<dbReference type="KEGG" id="trl:A3L10_07960"/>
<dbReference type="Pfam" id="PF11491">
    <property type="entry name" value="DUF3213"/>
    <property type="match status" value="1"/>
</dbReference>
<dbReference type="OrthoDB" id="86081at2157"/>
<gene>
    <name evidence="1" type="ORF">A3L10_07960</name>
</gene>
<dbReference type="Gene3D" id="3.30.70.1750">
    <property type="entry name" value="Uncharacterised protein PF11491, DUF3213"/>
    <property type="match status" value="1"/>
</dbReference>
<reference evidence="1 2" key="1">
    <citation type="submission" date="2016-04" db="EMBL/GenBank/DDBJ databases">
        <title>Complete genome sequence of Thermococcus radiotolerans type strain EJ2.</title>
        <authorList>
            <person name="Oger P.M."/>
        </authorList>
    </citation>
    <scope>NUCLEOTIDE SEQUENCE [LARGE SCALE GENOMIC DNA]</scope>
    <source>
        <strain evidence="1 2">EJ2</strain>
    </source>
</reference>